<dbReference type="FunFam" id="1.10.10.2830:FF:000001">
    <property type="entry name" value="Chromosome partitioning protein ParB"/>
    <property type="match status" value="1"/>
</dbReference>
<dbReference type="GO" id="GO:0003677">
    <property type="term" value="F:DNA binding"/>
    <property type="evidence" value="ECO:0007669"/>
    <property type="project" value="UniProtKB-KW"/>
</dbReference>
<dbReference type="Pfam" id="PF02195">
    <property type="entry name" value="ParB_N"/>
    <property type="match status" value="1"/>
</dbReference>
<evidence type="ECO:0000259" key="5">
    <source>
        <dbReference type="SMART" id="SM00470"/>
    </source>
</evidence>
<dbReference type="Pfam" id="PF17762">
    <property type="entry name" value="HTH_ParB"/>
    <property type="match status" value="1"/>
</dbReference>
<dbReference type="RefSeq" id="WP_118830181.1">
    <property type="nucleotide sequence ID" value="NZ_CP030364.1"/>
</dbReference>
<evidence type="ECO:0000256" key="2">
    <source>
        <dbReference type="ARBA" id="ARBA00022829"/>
    </source>
</evidence>
<dbReference type="Proteomes" id="UP001155027">
    <property type="component" value="Unassembled WGS sequence"/>
</dbReference>
<feature type="region of interest" description="Disordered" evidence="4">
    <location>
        <begin position="1"/>
        <end position="46"/>
    </location>
</feature>
<dbReference type="InterPro" id="IPR036086">
    <property type="entry name" value="ParB/Sulfiredoxin_sf"/>
</dbReference>
<dbReference type="PANTHER" id="PTHR33375:SF1">
    <property type="entry name" value="CHROMOSOME-PARTITIONING PROTEIN PARB-RELATED"/>
    <property type="match status" value="1"/>
</dbReference>
<dbReference type="SUPFAM" id="SSF109709">
    <property type="entry name" value="KorB DNA-binding domain-like"/>
    <property type="match status" value="1"/>
</dbReference>
<dbReference type="EMBL" id="JANUAU010000006">
    <property type="protein sequence ID" value="MCS3678232.1"/>
    <property type="molecule type" value="Genomic_DNA"/>
</dbReference>
<proteinExistence type="inferred from homology"/>
<dbReference type="InterPro" id="IPR057240">
    <property type="entry name" value="ParB_dimer_C"/>
</dbReference>
<evidence type="ECO:0000313" key="7">
    <source>
        <dbReference type="Proteomes" id="UP001155027"/>
    </source>
</evidence>
<dbReference type="GO" id="GO:0005694">
    <property type="term" value="C:chromosome"/>
    <property type="evidence" value="ECO:0007669"/>
    <property type="project" value="TreeGrafter"/>
</dbReference>
<dbReference type="GO" id="GO:0007059">
    <property type="term" value="P:chromosome segregation"/>
    <property type="evidence" value="ECO:0007669"/>
    <property type="project" value="UniProtKB-KW"/>
</dbReference>
<evidence type="ECO:0000313" key="6">
    <source>
        <dbReference type="EMBL" id="MCS3678232.1"/>
    </source>
</evidence>
<comment type="caution">
    <text evidence="6">The sequence shown here is derived from an EMBL/GenBank/DDBJ whole genome shotgun (WGS) entry which is preliminary data.</text>
</comment>
<dbReference type="AlphaFoldDB" id="A0A9X2PWP0"/>
<feature type="compositionally biased region" description="Acidic residues" evidence="4">
    <location>
        <begin position="17"/>
        <end position="36"/>
    </location>
</feature>
<dbReference type="InterPro" id="IPR003115">
    <property type="entry name" value="ParB_N"/>
</dbReference>
<feature type="region of interest" description="Disordered" evidence="4">
    <location>
        <begin position="243"/>
        <end position="276"/>
    </location>
</feature>
<evidence type="ECO:0000256" key="3">
    <source>
        <dbReference type="ARBA" id="ARBA00023125"/>
    </source>
</evidence>
<evidence type="ECO:0000256" key="4">
    <source>
        <dbReference type="SAM" id="MobiDB-lite"/>
    </source>
</evidence>
<keyword evidence="3" id="KW-0238">DNA-binding</keyword>
<name>A0A9X2PWP0_9BACT</name>
<accession>A0A9X2PWP0</accession>
<dbReference type="FunFam" id="3.90.1530.30:FF:000001">
    <property type="entry name" value="Chromosome partitioning protein ParB"/>
    <property type="match status" value="1"/>
</dbReference>
<dbReference type="InterPro" id="IPR004437">
    <property type="entry name" value="ParB/RepB/Spo0J"/>
</dbReference>
<sequence>MGKKSALGKGLNALLPEDQDEQASGDGEGSTDEAPEEQSQLYQFEDGTRLLGRVAEVAVERIRPNPYQPRQEFEEGALDELAASIEQIGIIQPITVRALGDGEFEIISGERRLRAARRAGMEHLPAFIREADSEEMLEMALVENVQREELNPIEIALGYQRLVEECDLTQEEVAERVSKSRATVSNFLRLLRLPPRIQAALRDKQVSMGHARALIAMDDDEAQVALLEETIAEDLSVREVERRARQWHEDEGAADSEAAEGGDDTAVPETAPDRDDLQFEELRNRLRSRFSTQVQIQHRKDGEGTIEISYYSEEDLNRLVELLASE</sequence>
<dbReference type="Pfam" id="PF23552">
    <property type="entry name" value="ParB_C"/>
    <property type="match status" value="1"/>
</dbReference>
<protein>
    <submittedName>
        <fullName evidence="6">ParB family chromosome partitioning protein</fullName>
    </submittedName>
</protein>
<dbReference type="SMART" id="SM00470">
    <property type="entry name" value="ParB"/>
    <property type="match status" value="1"/>
</dbReference>
<gene>
    <name evidence="6" type="ORF">GGP71_002162</name>
</gene>
<feature type="compositionally biased region" description="Acidic residues" evidence="4">
    <location>
        <begin position="252"/>
        <end position="263"/>
    </location>
</feature>
<dbReference type="Gene3D" id="1.10.10.2830">
    <property type="match status" value="1"/>
</dbReference>
<dbReference type="PANTHER" id="PTHR33375">
    <property type="entry name" value="CHROMOSOME-PARTITIONING PROTEIN PARB-RELATED"/>
    <property type="match status" value="1"/>
</dbReference>
<dbReference type="InterPro" id="IPR041468">
    <property type="entry name" value="HTH_ParB/Spo0J"/>
</dbReference>
<comment type="similarity">
    <text evidence="1">Belongs to the ParB family.</text>
</comment>
<dbReference type="NCBIfam" id="TIGR00180">
    <property type="entry name" value="parB_part"/>
    <property type="match status" value="1"/>
</dbReference>
<evidence type="ECO:0000256" key="1">
    <source>
        <dbReference type="ARBA" id="ARBA00006295"/>
    </source>
</evidence>
<dbReference type="InterPro" id="IPR050336">
    <property type="entry name" value="Chromosome_partition/occlusion"/>
</dbReference>
<organism evidence="6 7">
    <name type="scientific">Salinibacter ruber</name>
    <dbReference type="NCBI Taxonomy" id="146919"/>
    <lineage>
        <taxon>Bacteria</taxon>
        <taxon>Pseudomonadati</taxon>
        <taxon>Rhodothermota</taxon>
        <taxon>Rhodothermia</taxon>
        <taxon>Rhodothermales</taxon>
        <taxon>Salinibacteraceae</taxon>
        <taxon>Salinibacter</taxon>
    </lineage>
</organism>
<reference evidence="6" key="1">
    <citation type="submission" date="2022-08" db="EMBL/GenBank/DDBJ databases">
        <title>Genomic Encyclopedia of Type Strains, Phase V (KMG-V): Genome sequencing to study the core and pangenomes of soil and plant-associated prokaryotes.</title>
        <authorList>
            <person name="Whitman W."/>
        </authorList>
    </citation>
    <scope>NUCLEOTIDE SEQUENCE</scope>
    <source>
        <strain evidence="6">0</strain>
    </source>
</reference>
<dbReference type="SUPFAM" id="SSF110849">
    <property type="entry name" value="ParB/Sulfiredoxin"/>
    <property type="match status" value="1"/>
</dbReference>
<dbReference type="Gene3D" id="3.90.1530.30">
    <property type="match status" value="1"/>
</dbReference>
<keyword evidence="2" id="KW-0159">Chromosome partition</keyword>
<dbReference type="CDD" id="cd16393">
    <property type="entry name" value="SPO0J_N"/>
    <property type="match status" value="1"/>
</dbReference>
<feature type="domain" description="ParB-like N-terminal" evidence="5">
    <location>
        <begin position="55"/>
        <end position="145"/>
    </location>
</feature>
<dbReference type="GO" id="GO:0045881">
    <property type="term" value="P:positive regulation of sporulation resulting in formation of a cellular spore"/>
    <property type="evidence" value="ECO:0007669"/>
    <property type="project" value="TreeGrafter"/>
</dbReference>